<comment type="caution">
    <text evidence="2">The sequence shown here is derived from an EMBL/GenBank/DDBJ whole genome shotgun (WGS) entry which is preliminary data.</text>
</comment>
<name>A0A512T0M3_9MICO</name>
<dbReference type="EMBL" id="BKBA01000008">
    <property type="protein sequence ID" value="GEQ13772.1"/>
    <property type="molecule type" value="Genomic_DNA"/>
</dbReference>
<evidence type="ECO:0000313" key="2">
    <source>
        <dbReference type="EMBL" id="GEQ13772.1"/>
    </source>
</evidence>
<organism evidence="2 3">
    <name type="scientific">Knoellia locipacati</name>
    <dbReference type="NCBI Taxonomy" id="882824"/>
    <lineage>
        <taxon>Bacteria</taxon>
        <taxon>Bacillati</taxon>
        <taxon>Actinomycetota</taxon>
        <taxon>Actinomycetes</taxon>
        <taxon>Micrococcales</taxon>
        <taxon>Intrasporangiaceae</taxon>
        <taxon>Knoellia</taxon>
    </lineage>
</organism>
<keyword evidence="1" id="KW-1133">Transmembrane helix</keyword>
<accession>A0A512T0M3</accession>
<keyword evidence="1" id="KW-0812">Transmembrane</keyword>
<gene>
    <name evidence="2" type="ORF">KLO01_18190</name>
</gene>
<reference evidence="2 3" key="1">
    <citation type="submission" date="2019-07" db="EMBL/GenBank/DDBJ databases">
        <title>Whole genome shotgun sequence of Knoellia locipacati NBRC 109775.</title>
        <authorList>
            <person name="Hosoyama A."/>
            <person name="Uohara A."/>
            <person name="Ohji S."/>
            <person name="Ichikawa N."/>
        </authorList>
    </citation>
    <scope>NUCLEOTIDE SEQUENCE [LARGE SCALE GENOMIC DNA]</scope>
    <source>
        <strain evidence="2 3">NBRC 109775</strain>
    </source>
</reference>
<feature type="transmembrane region" description="Helical" evidence="1">
    <location>
        <begin position="27"/>
        <end position="45"/>
    </location>
</feature>
<evidence type="ECO:0000256" key="1">
    <source>
        <dbReference type="SAM" id="Phobius"/>
    </source>
</evidence>
<keyword evidence="3" id="KW-1185">Reference proteome</keyword>
<sequence length="51" mass="5104">MIRLLVVGGAVMALVGAVLIPLPGPGYPLVVVGVIALATGVVLRTRPKQGT</sequence>
<protein>
    <submittedName>
        <fullName evidence="2">Uncharacterized protein</fullName>
    </submittedName>
</protein>
<dbReference type="Pfam" id="PF09656">
    <property type="entry name" value="PGPGW"/>
    <property type="match status" value="1"/>
</dbReference>
<dbReference type="AlphaFoldDB" id="A0A512T0M3"/>
<dbReference type="RefSeq" id="WP_246136128.1">
    <property type="nucleotide sequence ID" value="NZ_BAABDN010000001.1"/>
</dbReference>
<dbReference type="InterPro" id="IPR019099">
    <property type="entry name" value="Uncharacterised_PGPGW_TM"/>
</dbReference>
<proteinExistence type="predicted"/>
<dbReference type="Proteomes" id="UP000321793">
    <property type="component" value="Unassembled WGS sequence"/>
</dbReference>
<evidence type="ECO:0000313" key="3">
    <source>
        <dbReference type="Proteomes" id="UP000321793"/>
    </source>
</evidence>
<keyword evidence="1" id="KW-0472">Membrane</keyword>